<gene>
    <name evidence="7" type="primary">gcvA_17</name>
    <name evidence="7" type="ORF">RIdsm_05410</name>
    <name evidence="6" type="ORF">XM52_15165</name>
</gene>
<accession>A0A0T5P6W0</accession>
<dbReference type="Gene3D" id="3.40.190.10">
    <property type="entry name" value="Periplasmic binding protein-like II"/>
    <property type="match status" value="2"/>
</dbReference>
<keyword evidence="3" id="KW-0238">DNA-binding</keyword>
<dbReference type="SUPFAM" id="SSF53850">
    <property type="entry name" value="Periplasmic binding protein-like II"/>
    <property type="match status" value="1"/>
</dbReference>
<dbReference type="InterPro" id="IPR036388">
    <property type="entry name" value="WH-like_DNA-bd_sf"/>
</dbReference>
<keyword evidence="8" id="KW-1185">Reference proteome</keyword>
<keyword evidence="7" id="KW-0614">Plasmid</keyword>
<dbReference type="PANTHER" id="PTHR30537:SF26">
    <property type="entry name" value="GLYCINE CLEAVAGE SYSTEM TRANSCRIPTIONAL ACTIVATOR"/>
    <property type="match status" value="1"/>
</dbReference>
<evidence type="ECO:0000256" key="4">
    <source>
        <dbReference type="ARBA" id="ARBA00023163"/>
    </source>
</evidence>
<comment type="similarity">
    <text evidence="1">Belongs to the LysR transcriptional regulatory family.</text>
</comment>
<dbReference type="GO" id="GO:0043565">
    <property type="term" value="F:sequence-specific DNA binding"/>
    <property type="evidence" value="ECO:0007669"/>
    <property type="project" value="TreeGrafter"/>
</dbReference>
<reference evidence="7 9" key="2">
    <citation type="submission" date="2018-08" db="EMBL/GenBank/DDBJ databases">
        <title>Genetic Globetrotter - A new plasmid hitch-hiking vast phylogenetic and geographic distances.</title>
        <authorList>
            <person name="Vollmers J."/>
            <person name="Petersen J."/>
        </authorList>
    </citation>
    <scope>NUCLEOTIDE SEQUENCE [LARGE SCALE GENOMIC DNA]</scope>
    <source>
        <strain evidence="7 9">DSM 26383</strain>
        <plasmid evidence="7">pRIdsm_01</plasmid>
        <plasmid evidence="9">pridsm_01</plasmid>
    </source>
</reference>
<dbReference type="FunFam" id="1.10.10.10:FF:000001">
    <property type="entry name" value="LysR family transcriptional regulator"/>
    <property type="match status" value="1"/>
</dbReference>
<dbReference type="Pfam" id="PF03466">
    <property type="entry name" value="LysR_substrate"/>
    <property type="match status" value="1"/>
</dbReference>
<evidence type="ECO:0000256" key="3">
    <source>
        <dbReference type="ARBA" id="ARBA00023125"/>
    </source>
</evidence>
<dbReference type="AlphaFoldDB" id="A0A0T5P6W0"/>
<name>A0A0T5P6W0_9RHOB</name>
<dbReference type="RefSeq" id="WP_074940523.1">
    <property type="nucleotide sequence ID" value="NZ_CP031599.1"/>
</dbReference>
<geneLocation type="plasmid" evidence="7">
    <name>pRIdsm_01</name>
</geneLocation>
<evidence type="ECO:0000259" key="5">
    <source>
        <dbReference type="PROSITE" id="PS50931"/>
    </source>
</evidence>
<dbReference type="Gene3D" id="1.10.10.10">
    <property type="entry name" value="Winged helix-like DNA-binding domain superfamily/Winged helix DNA-binding domain"/>
    <property type="match status" value="1"/>
</dbReference>
<dbReference type="InterPro" id="IPR036390">
    <property type="entry name" value="WH_DNA-bd_sf"/>
</dbReference>
<proteinExistence type="inferred from homology"/>
<keyword evidence="2" id="KW-0805">Transcription regulation</keyword>
<dbReference type="Proteomes" id="UP000051401">
    <property type="component" value="Unassembled WGS sequence"/>
</dbReference>
<keyword evidence="4" id="KW-0804">Transcription</keyword>
<dbReference type="GO" id="GO:0003700">
    <property type="term" value="F:DNA-binding transcription factor activity"/>
    <property type="evidence" value="ECO:0007669"/>
    <property type="project" value="InterPro"/>
</dbReference>
<dbReference type="GO" id="GO:0006351">
    <property type="term" value="P:DNA-templated transcription"/>
    <property type="evidence" value="ECO:0007669"/>
    <property type="project" value="TreeGrafter"/>
</dbReference>
<evidence type="ECO:0000256" key="2">
    <source>
        <dbReference type="ARBA" id="ARBA00023015"/>
    </source>
</evidence>
<dbReference type="InterPro" id="IPR058163">
    <property type="entry name" value="LysR-type_TF_proteobact-type"/>
</dbReference>
<dbReference type="InterPro" id="IPR000847">
    <property type="entry name" value="LysR_HTH_N"/>
</dbReference>
<dbReference type="PANTHER" id="PTHR30537">
    <property type="entry name" value="HTH-TYPE TRANSCRIPTIONAL REGULATOR"/>
    <property type="match status" value="1"/>
</dbReference>
<dbReference type="KEGG" id="rid:RIdsm_05410"/>
<dbReference type="EMBL" id="LAXI01000010">
    <property type="protein sequence ID" value="KRS16923.1"/>
    <property type="molecule type" value="Genomic_DNA"/>
</dbReference>
<dbReference type="STRING" id="540747.SAMN04488031_110172"/>
<geneLocation type="plasmid" evidence="9">
    <name>pridsm_01</name>
</geneLocation>
<dbReference type="OrthoDB" id="9804958at2"/>
<evidence type="ECO:0000313" key="8">
    <source>
        <dbReference type="Proteomes" id="UP000051401"/>
    </source>
</evidence>
<evidence type="ECO:0000313" key="9">
    <source>
        <dbReference type="Proteomes" id="UP000325785"/>
    </source>
</evidence>
<dbReference type="InterPro" id="IPR005119">
    <property type="entry name" value="LysR_subst-bd"/>
</dbReference>
<dbReference type="PRINTS" id="PR00039">
    <property type="entry name" value="HTHLYSR"/>
</dbReference>
<sequence length="307" mass="33785">MRKYSLPALSQLHTFEAVSRRLSFTAAADELCLTQSAVSRQIKSLEADLGRPLFLRKHRAIELTPEGRQLFEAVARGLDEIAGCVADLRTDAGTPQITVAASVAFSYYWLMPRLERFSERCPGVDLRVLATDQKIDLSKGDADVAVLYGDGTWDGVQARHLFGERVYPVCSPGYLRDHPELRRPSDLLDQALLHLEGGGTIWGTVDWQVWLAQKGVTGQPVRRGIRLNSYPMVLQGAAAGRGVALGWSYITDAMLADGQLVCLFENPLETCFSYYIGTSADAMSKPVVSEFVQWILEECEAEASGVA</sequence>
<dbReference type="Proteomes" id="UP000325785">
    <property type="component" value="Plasmid pRIdsm_01"/>
</dbReference>
<reference evidence="6 8" key="1">
    <citation type="submission" date="2015-04" db="EMBL/GenBank/DDBJ databases">
        <title>The draft genome sequence of Roseovarius indicus B108T.</title>
        <authorList>
            <person name="Li G."/>
            <person name="Lai Q."/>
            <person name="Shao Z."/>
            <person name="Yan P."/>
        </authorList>
    </citation>
    <scope>NUCLEOTIDE SEQUENCE [LARGE SCALE GENOMIC DNA]</scope>
    <source>
        <strain evidence="6 8">B108</strain>
    </source>
</reference>
<dbReference type="CDD" id="cd08432">
    <property type="entry name" value="PBP2_GcdR_TrpI_HvrB_AmpR_like"/>
    <property type="match status" value="1"/>
</dbReference>
<evidence type="ECO:0000313" key="6">
    <source>
        <dbReference type="EMBL" id="KRS16923.1"/>
    </source>
</evidence>
<protein>
    <submittedName>
        <fullName evidence="7">Gcv operon activator</fullName>
    </submittedName>
</protein>
<dbReference type="SUPFAM" id="SSF46785">
    <property type="entry name" value="Winged helix' DNA-binding domain"/>
    <property type="match status" value="1"/>
</dbReference>
<dbReference type="PROSITE" id="PS50931">
    <property type="entry name" value="HTH_LYSR"/>
    <property type="match status" value="1"/>
</dbReference>
<dbReference type="PATRIC" id="fig|540747.5.peg.724"/>
<feature type="domain" description="HTH lysR-type" evidence="5">
    <location>
        <begin position="7"/>
        <end position="64"/>
    </location>
</feature>
<dbReference type="Pfam" id="PF00126">
    <property type="entry name" value="HTH_1"/>
    <property type="match status" value="1"/>
</dbReference>
<evidence type="ECO:0000313" key="7">
    <source>
        <dbReference type="EMBL" id="QEW29565.1"/>
    </source>
</evidence>
<evidence type="ECO:0000256" key="1">
    <source>
        <dbReference type="ARBA" id="ARBA00009437"/>
    </source>
</evidence>
<organism evidence="6 8">
    <name type="scientific">Roseovarius indicus</name>
    <dbReference type="NCBI Taxonomy" id="540747"/>
    <lineage>
        <taxon>Bacteria</taxon>
        <taxon>Pseudomonadati</taxon>
        <taxon>Pseudomonadota</taxon>
        <taxon>Alphaproteobacteria</taxon>
        <taxon>Rhodobacterales</taxon>
        <taxon>Roseobacteraceae</taxon>
        <taxon>Roseovarius</taxon>
    </lineage>
</organism>
<dbReference type="EMBL" id="CP031599">
    <property type="protein sequence ID" value="QEW29565.1"/>
    <property type="molecule type" value="Genomic_DNA"/>
</dbReference>